<organism evidence="2 3">
    <name type="scientific">Thalassiosira oceanica</name>
    <name type="common">Marine diatom</name>
    <dbReference type="NCBI Taxonomy" id="159749"/>
    <lineage>
        <taxon>Eukaryota</taxon>
        <taxon>Sar</taxon>
        <taxon>Stramenopiles</taxon>
        <taxon>Ochrophyta</taxon>
        <taxon>Bacillariophyta</taxon>
        <taxon>Coscinodiscophyceae</taxon>
        <taxon>Thalassiosirophycidae</taxon>
        <taxon>Thalassiosirales</taxon>
        <taxon>Thalassiosiraceae</taxon>
        <taxon>Thalassiosira</taxon>
    </lineage>
</organism>
<sequence>DKRYEATKDRRMDTLASQIDDFQTDIYALSSRSQHGTPPSPALPIHDTRAPPPLHCQANHFDMPPSDETKWLRQRLRGFQLHLLGPEGTGDRAGRLPAPLRWRVPRAAVGVDVTVVVGGGQQ</sequence>
<evidence type="ECO:0000256" key="1">
    <source>
        <dbReference type="SAM" id="MobiDB-lite"/>
    </source>
</evidence>
<dbReference type="AlphaFoldDB" id="K0SBL9"/>
<evidence type="ECO:0000313" key="3">
    <source>
        <dbReference type="Proteomes" id="UP000266841"/>
    </source>
</evidence>
<evidence type="ECO:0000313" key="2">
    <source>
        <dbReference type="EMBL" id="EJK58316.1"/>
    </source>
</evidence>
<reference evidence="2 3" key="1">
    <citation type="journal article" date="2012" name="Genome Biol.">
        <title>Genome and low-iron response of an oceanic diatom adapted to chronic iron limitation.</title>
        <authorList>
            <person name="Lommer M."/>
            <person name="Specht M."/>
            <person name="Roy A.S."/>
            <person name="Kraemer L."/>
            <person name="Andreson R."/>
            <person name="Gutowska M.A."/>
            <person name="Wolf J."/>
            <person name="Bergner S.V."/>
            <person name="Schilhabel M.B."/>
            <person name="Klostermeier U.C."/>
            <person name="Beiko R.G."/>
            <person name="Rosenstiel P."/>
            <person name="Hippler M."/>
            <person name="Laroche J."/>
        </authorList>
    </citation>
    <scope>NUCLEOTIDE SEQUENCE [LARGE SCALE GENOMIC DNA]</scope>
    <source>
        <strain evidence="2 3">CCMP1005</strain>
    </source>
</reference>
<feature type="region of interest" description="Disordered" evidence="1">
    <location>
        <begin position="30"/>
        <end position="51"/>
    </location>
</feature>
<protein>
    <submittedName>
        <fullName evidence="2">Uncharacterized protein</fullName>
    </submittedName>
</protein>
<name>K0SBL9_THAOC</name>
<gene>
    <name evidence="2" type="ORF">THAOC_21574</name>
</gene>
<proteinExistence type="predicted"/>
<feature type="non-terminal residue" evidence="2">
    <location>
        <position position="1"/>
    </location>
</feature>
<dbReference type="EMBL" id="AGNL01025610">
    <property type="protein sequence ID" value="EJK58316.1"/>
    <property type="molecule type" value="Genomic_DNA"/>
</dbReference>
<comment type="caution">
    <text evidence="2">The sequence shown here is derived from an EMBL/GenBank/DDBJ whole genome shotgun (WGS) entry which is preliminary data.</text>
</comment>
<accession>K0SBL9</accession>
<keyword evidence="3" id="KW-1185">Reference proteome</keyword>
<dbReference type="Proteomes" id="UP000266841">
    <property type="component" value="Unassembled WGS sequence"/>
</dbReference>